<dbReference type="AlphaFoldDB" id="A0A4U1MH62"/>
<dbReference type="SUPFAM" id="SSF50475">
    <property type="entry name" value="FMN-binding split barrel"/>
    <property type="match status" value="1"/>
</dbReference>
<dbReference type="InterPro" id="IPR012349">
    <property type="entry name" value="Split_barrel_FMN-bd"/>
</dbReference>
<dbReference type="OrthoDB" id="2664130at2"/>
<evidence type="ECO:0000313" key="1">
    <source>
        <dbReference type="EMBL" id="TKD69762.1"/>
    </source>
</evidence>
<dbReference type="Gene3D" id="2.30.110.10">
    <property type="entry name" value="Electron Transport, Fmn-binding Protein, Chain A"/>
    <property type="match status" value="1"/>
</dbReference>
<sequence length="150" mass="17062">MYTLKIIEGNKSFNFDEFLKKPLFAHLSTSSSEGPRESPVWFYWENNCLWIIGTPSSDSFPRRIEESPKCAIGIVDLDHTTGKVLHAGFRGSASVEPFDRGIATRLLKRYLGPDEDNWDHRFKGLGDSNILVRFVPETVVVRDQSFIPSI</sequence>
<accession>A0A4U1MH62</accession>
<reference evidence="1 2" key="1">
    <citation type="submission" date="2019-04" db="EMBL/GenBank/DDBJ databases">
        <title>Genome sequence of Bacillus hwajinpoensis strain Y2.</title>
        <authorList>
            <person name="Fair J.L."/>
            <person name="Maclea K.S."/>
        </authorList>
    </citation>
    <scope>NUCLEOTIDE SEQUENCE [LARGE SCALE GENOMIC DNA]</scope>
    <source>
        <strain evidence="1 2">Y2</strain>
    </source>
</reference>
<dbReference type="Proteomes" id="UP000310541">
    <property type="component" value="Unassembled WGS sequence"/>
</dbReference>
<organism evidence="1 2">
    <name type="scientific">Guptibacillus hwajinpoensis</name>
    <dbReference type="NCBI Taxonomy" id="208199"/>
    <lineage>
        <taxon>Bacteria</taxon>
        <taxon>Bacillati</taxon>
        <taxon>Bacillota</taxon>
        <taxon>Bacilli</taxon>
        <taxon>Bacillales</taxon>
        <taxon>Guptibacillaceae</taxon>
        <taxon>Guptibacillus</taxon>
    </lineage>
</organism>
<comment type="caution">
    <text evidence="1">The sequence shown here is derived from an EMBL/GenBank/DDBJ whole genome shotgun (WGS) entry which is preliminary data.</text>
</comment>
<evidence type="ECO:0000313" key="2">
    <source>
        <dbReference type="Proteomes" id="UP000310541"/>
    </source>
</evidence>
<dbReference type="EMBL" id="SWFM01000003">
    <property type="protein sequence ID" value="TKD69762.1"/>
    <property type="molecule type" value="Genomic_DNA"/>
</dbReference>
<proteinExistence type="predicted"/>
<gene>
    <name evidence="1" type="ORF">FBF83_10770</name>
</gene>
<protein>
    <submittedName>
        <fullName evidence="1">Pyridoxamine 5'-phosphate oxidase family protein</fullName>
    </submittedName>
</protein>
<name>A0A4U1MH62_9BACL</name>